<evidence type="ECO:0000256" key="1">
    <source>
        <dbReference type="ARBA" id="ARBA00002096"/>
    </source>
</evidence>
<dbReference type="EMBL" id="CP116967">
    <property type="protein sequence ID" value="WNM59921.1"/>
    <property type="molecule type" value="Genomic_DNA"/>
</dbReference>
<evidence type="ECO:0000256" key="7">
    <source>
        <dbReference type="ARBA" id="ARBA00022691"/>
    </source>
</evidence>
<keyword evidence="9 12" id="KW-1133">Transmembrane helix</keyword>
<evidence type="ECO:0000256" key="12">
    <source>
        <dbReference type="SAM" id="Phobius"/>
    </source>
</evidence>
<dbReference type="AlphaFoldDB" id="A0AA96GLT5"/>
<keyword evidence="7" id="KW-0949">S-adenosyl-L-methionine</keyword>
<dbReference type="KEGG" id="nall:PP769_09240"/>
<evidence type="ECO:0000256" key="11">
    <source>
        <dbReference type="ARBA" id="ARBA00048134"/>
    </source>
</evidence>
<evidence type="ECO:0000256" key="3">
    <source>
        <dbReference type="ARBA" id="ARBA00010631"/>
    </source>
</evidence>
<feature type="transmembrane region" description="Helical" evidence="12">
    <location>
        <begin position="12"/>
        <end position="33"/>
    </location>
</feature>
<dbReference type="GO" id="GO:0008168">
    <property type="term" value="F:methyltransferase activity"/>
    <property type="evidence" value="ECO:0007669"/>
    <property type="project" value="UniProtKB-KW"/>
</dbReference>
<dbReference type="GO" id="GO:0032259">
    <property type="term" value="P:methylation"/>
    <property type="evidence" value="ECO:0007669"/>
    <property type="project" value="UniProtKB-KW"/>
</dbReference>
<keyword evidence="14" id="KW-1185">Reference proteome</keyword>
<gene>
    <name evidence="13" type="ORF">PP769_09240</name>
</gene>
<evidence type="ECO:0000256" key="4">
    <source>
        <dbReference type="ARBA" id="ARBA00012149"/>
    </source>
</evidence>
<protein>
    <recommendedName>
        <fullName evidence="4">methanethiol S-methyltransferase</fullName>
        <ecNumber evidence="4">2.1.1.334</ecNumber>
    </recommendedName>
</protein>
<comment type="similarity">
    <text evidence="3">Belongs to the nurim family.</text>
</comment>
<dbReference type="PANTHER" id="PTHR31040">
    <property type="entry name" value="NURIM"/>
    <property type="match status" value="1"/>
</dbReference>
<comment type="function">
    <text evidence="1">Catalyzes the methylation of methanethiol (MeSH) to yield dimethylsulphide (DMS).</text>
</comment>
<keyword evidence="6" id="KW-0808">Transferase</keyword>
<evidence type="ECO:0000313" key="14">
    <source>
        <dbReference type="Proteomes" id="UP001302719"/>
    </source>
</evidence>
<keyword evidence="10 12" id="KW-0472">Membrane</keyword>
<name>A0AA96GLT5_9BACT</name>
<dbReference type="EC" id="2.1.1.334" evidence="4"/>
<reference evidence="13 14" key="1">
    <citation type="submission" date="2023-01" db="EMBL/GenBank/DDBJ databases">
        <title>Cultivation and genomic characterization of new, ubiquitous marine nitrite-oxidizing bacteria from the Nitrospirales.</title>
        <authorList>
            <person name="Mueller A.J."/>
            <person name="Daebeler A."/>
            <person name="Herbold C.W."/>
            <person name="Kirkegaard R.H."/>
            <person name="Daims H."/>
        </authorList>
    </citation>
    <scope>NUCLEOTIDE SEQUENCE [LARGE SCALE GENOMIC DNA]</scope>
    <source>
        <strain evidence="13 14">VA</strain>
    </source>
</reference>
<feature type="transmembrane region" description="Helical" evidence="12">
    <location>
        <begin position="123"/>
        <end position="147"/>
    </location>
</feature>
<dbReference type="InterPro" id="IPR054700">
    <property type="entry name" value="MddA"/>
</dbReference>
<evidence type="ECO:0000256" key="9">
    <source>
        <dbReference type="ARBA" id="ARBA00022989"/>
    </source>
</evidence>
<feature type="transmembrane region" description="Helical" evidence="12">
    <location>
        <begin position="178"/>
        <end position="199"/>
    </location>
</feature>
<dbReference type="InterPro" id="IPR033580">
    <property type="entry name" value="Nurim-like"/>
</dbReference>
<dbReference type="GO" id="GO:0016020">
    <property type="term" value="C:membrane"/>
    <property type="evidence" value="ECO:0007669"/>
    <property type="project" value="UniProtKB-SubCell"/>
</dbReference>
<feature type="transmembrane region" description="Helical" evidence="12">
    <location>
        <begin position="86"/>
        <end position="103"/>
    </location>
</feature>
<dbReference type="NCBIfam" id="NF045656">
    <property type="entry name" value="MeththiolMtaseMddA"/>
    <property type="match status" value="1"/>
</dbReference>
<keyword evidence="8 12" id="KW-0812">Transmembrane</keyword>
<comment type="catalytic activity">
    <reaction evidence="11">
        <text>methanethiol + S-adenosyl-L-methionine = dimethyl sulfide + S-adenosyl-L-homocysteine + H(+)</text>
        <dbReference type="Rhea" id="RHEA:50428"/>
        <dbReference type="ChEBI" id="CHEBI:15378"/>
        <dbReference type="ChEBI" id="CHEBI:16007"/>
        <dbReference type="ChEBI" id="CHEBI:17437"/>
        <dbReference type="ChEBI" id="CHEBI:57856"/>
        <dbReference type="ChEBI" id="CHEBI:59789"/>
        <dbReference type="EC" id="2.1.1.334"/>
    </reaction>
</comment>
<evidence type="ECO:0000313" key="13">
    <source>
        <dbReference type="EMBL" id="WNM59921.1"/>
    </source>
</evidence>
<dbReference type="Gene3D" id="1.20.120.1630">
    <property type="match status" value="1"/>
</dbReference>
<feature type="transmembrane region" description="Helical" evidence="12">
    <location>
        <begin position="45"/>
        <end position="65"/>
    </location>
</feature>
<dbReference type="RefSeq" id="WP_312646811.1">
    <property type="nucleotide sequence ID" value="NZ_CP116967.1"/>
</dbReference>
<dbReference type="PANTHER" id="PTHR31040:SF1">
    <property type="entry name" value="NURIM"/>
    <property type="match status" value="1"/>
</dbReference>
<evidence type="ECO:0000256" key="8">
    <source>
        <dbReference type="ARBA" id="ARBA00022692"/>
    </source>
</evidence>
<accession>A0AA96GLT5</accession>
<sequence length="257" mass="29430">MKRLAFFIYGTLCYLSFLGIFLYTVGFLGNFGVSNTIDGQPGVPVWQALAINSFLLGIFAVQHSVMARQTFKQWWTQYIPKPIERSTYVFCTNIALALLFYAWQPMGGWIWHIQDPVGQGLLYGLFAAGWGLILIATFLINHFDLFGMRQVWLYLRKQEYTPLPFKTPALYRQVRHPLYVGWLLAFWATPTMTVAHLVFSVTTTIYILMAIQWEEKDLVAFHGEAYTDYQERVPKLIPRLFGGSIVGKPQTSGTMAT</sequence>
<dbReference type="Proteomes" id="UP001302719">
    <property type="component" value="Chromosome"/>
</dbReference>
<comment type="subcellular location">
    <subcellularLocation>
        <location evidence="2">Membrane</location>
        <topology evidence="2">Multi-pass membrane protein</topology>
    </subcellularLocation>
</comment>
<keyword evidence="5" id="KW-0489">Methyltransferase</keyword>
<evidence type="ECO:0000256" key="10">
    <source>
        <dbReference type="ARBA" id="ARBA00023136"/>
    </source>
</evidence>
<evidence type="ECO:0000256" key="6">
    <source>
        <dbReference type="ARBA" id="ARBA00022679"/>
    </source>
</evidence>
<proteinExistence type="inferred from homology"/>
<evidence type="ECO:0000256" key="5">
    <source>
        <dbReference type="ARBA" id="ARBA00022603"/>
    </source>
</evidence>
<organism evidence="13 14">
    <name type="scientific">Candidatus Nitrospira allomarina</name>
    <dbReference type="NCBI Taxonomy" id="3020900"/>
    <lineage>
        <taxon>Bacteria</taxon>
        <taxon>Pseudomonadati</taxon>
        <taxon>Nitrospirota</taxon>
        <taxon>Nitrospiria</taxon>
        <taxon>Nitrospirales</taxon>
        <taxon>Nitrospiraceae</taxon>
        <taxon>Nitrospira</taxon>
    </lineage>
</organism>
<evidence type="ECO:0000256" key="2">
    <source>
        <dbReference type="ARBA" id="ARBA00004141"/>
    </source>
</evidence>